<sequence>MLRHGLDTMEIHSGVIGVHVQHTNLDWLTAIVRRHMERQVMRIKRFHGVCLALDEAECFHCDAFAVRSSIVNSRYANILPALIHSINEALDLPETAKAAEAAQYREGSVEKVACFGLVFTGLVAYLSGEIWQHWLQSFIFAQSELQSFRAELRDNAATNHVSRKLATVWAYLRKVGVVNSALKK</sequence>
<dbReference type="Proteomes" id="UP000281406">
    <property type="component" value="Unassembled WGS sequence"/>
</dbReference>
<accession>A0A3N0Y5W5</accession>
<evidence type="ECO:0000313" key="1">
    <source>
        <dbReference type="EMBL" id="ROL41595.1"/>
    </source>
</evidence>
<keyword evidence="2" id="KW-1185">Reference proteome</keyword>
<name>A0A3N0Y5W5_ANAGA</name>
<gene>
    <name evidence="1" type="ORF">DPX16_22640</name>
</gene>
<proteinExistence type="predicted"/>
<organism evidence="1 2">
    <name type="scientific">Anabarilius grahami</name>
    <name type="common">Kanglang fish</name>
    <name type="synonym">Barilius grahami</name>
    <dbReference type="NCBI Taxonomy" id="495550"/>
    <lineage>
        <taxon>Eukaryota</taxon>
        <taxon>Metazoa</taxon>
        <taxon>Chordata</taxon>
        <taxon>Craniata</taxon>
        <taxon>Vertebrata</taxon>
        <taxon>Euteleostomi</taxon>
        <taxon>Actinopterygii</taxon>
        <taxon>Neopterygii</taxon>
        <taxon>Teleostei</taxon>
        <taxon>Ostariophysi</taxon>
        <taxon>Cypriniformes</taxon>
        <taxon>Xenocyprididae</taxon>
        <taxon>Xenocypridinae</taxon>
        <taxon>Xenocypridinae incertae sedis</taxon>
        <taxon>Anabarilius</taxon>
    </lineage>
</organism>
<evidence type="ECO:0000313" key="2">
    <source>
        <dbReference type="Proteomes" id="UP000281406"/>
    </source>
</evidence>
<dbReference type="EMBL" id="RJVU01051596">
    <property type="protein sequence ID" value="ROL41595.1"/>
    <property type="molecule type" value="Genomic_DNA"/>
</dbReference>
<protein>
    <submittedName>
        <fullName evidence="1">Uncharacterized protein</fullName>
    </submittedName>
</protein>
<dbReference type="AlphaFoldDB" id="A0A3N0Y5W5"/>
<comment type="caution">
    <text evidence="1">The sequence shown here is derived from an EMBL/GenBank/DDBJ whole genome shotgun (WGS) entry which is preliminary data.</text>
</comment>
<reference evidence="1 2" key="1">
    <citation type="submission" date="2018-10" db="EMBL/GenBank/DDBJ databases">
        <title>Genome assembly for a Yunnan-Guizhou Plateau 3E fish, Anabarilius grahami (Regan), and its evolutionary and genetic applications.</title>
        <authorList>
            <person name="Jiang W."/>
        </authorList>
    </citation>
    <scope>NUCLEOTIDE SEQUENCE [LARGE SCALE GENOMIC DNA]</scope>
    <source>
        <strain evidence="1">AG-KIZ</strain>
        <tissue evidence="1">Muscle</tissue>
    </source>
</reference>